<dbReference type="SUPFAM" id="SSF52540">
    <property type="entry name" value="P-loop containing nucleoside triphosphate hydrolases"/>
    <property type="match status" value="1"/>
</dbReference>
<dbReference type="InterPro" id="IPR001482">
    <property type="entry name" value="T2SS/T4SS_dom"/>
</dbReference>
<dbReference type="CDD" id="cd01129">
    <property type="entry name" value="PulE-GspE-like"/>
    <property type="match status" value="1"/>
</dbReference>
<dbReference type="AlphaFoldDB" id="A0A4V1M146"/>
<comment type="caution">
    <text evidence="5">The sequence shown here is derived from an EMBL/GenBank/DDBJ whole genome shotgun (WGS) entry which is preliminary data.</text>
</comment>
<dbReference type="GO" id="GO:0005886">
    <property type="term" value="C:plasma membrane"/>
    <property type="evidence" value="ECO:0007669"/>
    <property type="project" value="TreeGrafter"/>
</dbReference>
<dbReference type="PANTHER" id="PTHR30258">
    <property type="entry name" value="TYPE II SECRETION SYSTEM PROTEIN GSPE-RELATED"/>
    <property type="match status" value="1"/>
</dbReference>
<proteinExistence type="inferred from homology"/>
<evidence type="ECO:0000256" key="1">
    <source>
        <dbReference type="ARBA" id="ARBA00006611"/>
    </source>
</evidence>
<reference evidence="5 6" key="1">
    <citation type="submission" date="2017-09" db="EMBL/GenBank/DDBJ databases">
        <title>Genomics of the genus Arcobacter.</title>
        <authorList>
            <person name="Perez-Cataluna A."/>
            <person name="Figueras M.J."/>
            <person name="Salas-Masso N."/>
        </authorList>
    </citation>
    <scope>NUCLEOTIDE SEQUENCE [LARGE SCALE GENOMIC DNA]</scope>
    <source>
        <strain evidence="5 6">F156-34</strain>
    </source>
</reference>
<dbReference type="EMBL" id="NXIE01000004">
    <property type="protein sequence ID" value="RXK12176.1"/>
    <property type="molecule type" value="Genomic_DNA"/>
</dbReference>
<evidence type="ECO:0000256" key="2">
    <source>
        <dbReference type="ARBA" id="ARBA00022741"/>
    </source>
</evidence>
<dbReference type="Gene3D" id="3.40.50.300">
    <property type="entry name" value="P-loop containing nucleotide triphosphate hydrolases"/>
    <property type="match status" value="1"/>
</dbReference>
<dbReference type="SMART" id="SM00382">
    <property type="entry name" value="AAA"/>
    <property type="match status" value="1"/>
</dbReference>
<keyword evidence="2" id="KW-0547">Nucleotide-binding</keyword>
<dbReference type="Pfam" id="PF00437">
    <property type="entry name" value="T2SSE"/>
    <property type="match status" value="1"/>
</dbReference>
<evidence type="ECO:0000313" key="6">
    <source>
        <dbReference type="Proteomes" id="UP000289718"/>
    </source>
</evidence>
<evidence type="ECO:0000259" key="4">
    <source>
        <dbReference type="PROSITE" id="PS00662"/>
    </source>
</evidence>
<keyword evidence="6" id="KW-1185">Reference proteome</keyword>
<accession>A0A4V1M146</accession>
<dbReference type="RefSeq" id="WP_129062041.1">
    <property type="nucleotide sequence ID" value="NZ_NXIE01000004.1"/>
</dbReference>
<feature type="domain" description="Bacterial type II secretion system protein E" evidence="4">
    <location>
        <begin position="324"/>
        <end position="338"/>
    </location>
</feature>
<keyword evidence="3" id="KW-0067">ATP-binding</keyword>
<dbReference type="PANTHER" id="PTHR30258:SF1">
    <property type="entry name" value="PROTEIN TRANSPORT PROTEIN HOFB HOMOLOG"/>
    <property type="match status" value="1"/>
</dbReference>
<dbReference type="OrthoDB" id="9805147at2"/>
<dbReference type="GO" id="GO:0005524">
    <property type="term" value="F:ATP binding"/>
    <property type="evidence" value="ECO:0007669"/>
    <property type="project" value="UniProtKB-KW"/>
</dbReference>
<dbReference type="Gene3D" id="3.30.450.90">
    <property type="match status" value="1"/>
</dbReference>
<dbReference type="InterPro" id="IPR027417">
    <property type="entry name" value="P-loop_NTPase"/>
</dbReference>
<gene>
    <name evidence="5" type="ORF">CP965_10380</name>
</gene>
<evidence type="ECO:0000256" key="3">
    <source>
        <dbReference type="ARBA" id="ARBA00022840"/>
    </source>
</evidence>
<name>A0A4V1M146_9BACT</name>
<dbReference type="PROSITE" id="PS00662">
    <property type="entry name" value="T2SP_E"/>
    <property type="match status" value="1"/>
</dbReference>
<evidence type="ECO:0000313" key="5">
    <source>
        <dbReference type="EMBL" id="RXK12176.1"/>
    </source>
</evidence>
<sequence length="501" mass="56610">MQINEIHNTKLLPYEEIKNYEVALKNFVLFTQINDEIVIAINKEHMSLSLDYLSKCNLEYEIIFLDEISYEKLYNKFLEIKTDKEMSAIQQEQEDAILEEEDFSVSEFLKVGSDILTSEESAPIIKFVNSLFYQAIKKKSSDIHIEMHEQKAEVRYRVDGVLVKHIELDKNIMSLVISRIKVISNLDISEKRVPQDGRTQIKIAGKTLDIRVSILPTFYGERVVMRILMQSDELLSLSELGFAKHITEELSTLVENSYGMILVTGPTGSGKSTTLHSLLHQVVSEEKNIITVEDPVEYKSNEFSQIQVNEKVGLTFASGLRSILRQDPDIIMLGEIRDKQTASTSVQAALTGHLLFSTLHTNRAPAAITRLIDMGVEKFLISSSLLAVLAQRLVRKLCDDCKCEDESTASHEVFGLSKDDKIYKSVGCKSCNYTGYAGRVAIGELFVIDEEIKEYLKGDVDDNTLMKLATKNGMKPIFEQIKQMVKEGKTSVDEAIRIGIK</sequence>
<comment type="similarity">
    <text evidence="1">Belongs to the GSP E family.</text>
</comment>
<dbReference type="Proteomes" id="UP000289718">
    <property type="component" value="Unassembled WGS sequence"/>
</dbReference>
<dbReference type="GO" id="GO:0016887">
    <property type="term" value="F:ATP hydrolysis activity"/>
    <property type="evidence" value="ECO:0007669"/>
    <property type="project" value="TreeGrafter"/>
</dbReference>
<dbReference type="InterPro" id="IPR003593">
    <property type="entry name" value="AAA+_ATPase"/>
</dbReference>
<organism evidence="5 6">
    <name type="scientific">Halarcobacter mediterraneus</name>
    <dbReference type="NCBI Taxonomy" id="2023153"/>
    <lineage>
        <taxon>Bacteria</taxon>
        <taxon>Pseudomonadati</taxon>
        <taxon>Campylobacterota</taxon>
        <taxon>Epsilonproteobacteria</taxon>
        <taxon>Campylobacterales</taxon>
        <taxon>Arcobacteraceae</taxon>
        <taxon>Halarcobacter</taxon>
    </lineage>
</organism>
<dbReference type="FunFam" id="3.30.450.90:FF:000001">
    <property type="entry name" value="Type II secretion system ATPase GspE"/>
    <property type="match status" value="1"/>
</dbReference>
<protein>
    <submittedName>
        <fullName evidence="5">General secretion pathway protein GspE</fullName>
    </submittedName>
</protein>